<feature type="transmembrane region" description="Helical" evidence="2">
    <location>
        <begin position="120"/>
        <end position="141"/>
    </location>
</feature>
<evidence type="ECO:0000256" key="1">
    <source>
        <dbReference type="SAM" id="MobiDB-lite"/>
    </source>
</evidence>
<keyword evidence="4" id="KW-1185">Reference proteome</keyword>
<name>A0ABM6GI78_9BIFI</name>
<gene>
    <name evidence="3" type="ORF">BVL65_01330</name>
</gene>
<sequence length="390" mass="42780">MGYESVSAVLVLVILVALWFGWLPKRTVNGMKSMLEHREDRFSPTLHLVGEWSTARICDGTSMLAKGACMQPTQQKRTLTPEYIARIRAARRAAIRRRCVLVVALAALTFVVFLAGCSGIFSPVFALIPGAMLAVVLYFGARASKHARAWEARIATMRAASKCKAEDELCGRHNSAVIRQLKDYSSASDSDFNGEINSSDAISQNDSAEYSVSQTVVSVRNDASRDNTETSVMEQSEIRVALHRAEQERNAALRERLYKEESESKESNIVEVEKKDAYDSSNAFVASEQNYQSNQDLISFSLDSQTKSDSGNANLASRTPESLEIKSTKQVVKAVPVANVDNADDAANFAATNSSQFHEKEKVSEVDAPESSEDSLGVANLHDVLARRNA</sequence>
<keyword evidence="2" id="KW-0812">Transmembrane</keyword>
<organism evidence="3 4">
    <name type="scientific">Gardnerella swidsinskii</name>
    <dbReference type="NCBI Taxonomy" id="2792979"/>
    <lineage>
        <taxon>Bacteria</taxon>
        <taxon>Bacillati</taxon>
        <taxon>Actinomycetota</taxon>
        <taxon>Actinomycetes</taxon>
        <taxon>Bifidobacteriales</taxon>
        <taxon>Bifidobacteriaceae</taxon>
        <taxon>Gardnerella</taxon>
    </lineage>
</organism>
<dbReference type="Proteomes" id="UP000186260">
    <property type="component" value="Chromosome"/>
</dbReference>
<evidence type="ECO:0000313" key="4">
    <source>
        <dbReference type="Proteomes" id="UP000186260"/>
    </source>
</evidence>
<feature type="region of interest" description="Disordered" evidence="1">
    <location>
        <begin position="350"/>
        <end position="377"/>
    </location>
</feature>
<evidence type="ECO:0000256" key="2">
    <source>
        <dbReference type="SAM" id="Phobius"/>
    </source>
</evidence>
<evidence type="ECO:0000313" key="3">
    <source>
        <dbReference type="EMBL" id="APW18279.1"/>
    </source>
</evidence>
<feature type="region of interest" description="Disordered" evidence="1">
    <location>
        <begin position="303"/>
        <end position="324"/>
    </location>
</feature>
<protein>
    <recommendedName>
        <fullName evidence="5">Membrane associated protein</fullName>
    </recommendedName>
</protein>
<proteinExistence type="predicted"/>
<feature type="compositionally biased region" description="Polar residues" evidence="1">
    <location>
        <begin position="303"/>
        <end position="320"/>
    </location>
</feature>
<evidence type="ECO:0008006" key="5">
    <source>
        <dbReference type="Google" id="ProtNLM"/>
    </source>
</evidence>
<reference evidence="4" key="1">
    <citation type="submission" date="2017-01" db="EMBL/GenBank/DDBJ databases">
        <title>Gardnerella vaginalis bacteremia associated with severe acute encephalopathy in a young female patient: Case Report and characterization of the isolate.</title>
        <authorList>
            <person name="Tankovic J."/>
            <person name="Timinskas A."/>
            <person name="Zilnyte M."/>
            <person name="Janulaitiene M."/>
            <person name="Zvirbliene A."/>
            <person name="Pleckaityte M."/>
        </authorList>
    </citation>
    <scope>NUCLEOTIDE SEQUENCE [LARGE SCALE GENOMIC DNA]</scope>
    <source>
        <strain evidence="4">GV37</strain>
    </source>
</reference>
<feature type="transmembrane region" description="Helical" evidence="2">
    <location>
        <begin position="95"/>
        <end position="114"/>
    </location>
</feature>
<accession>A0ABM6GI78</accession>
<keyword evidence="2" id="KW-1133">Transmembrane helix</keyword>
<feature type="transmembrane region" description="Helical" evidence="2">
    <location>
        <begin position="6"/>
        <end position="24"/>
    </location>
</feature>
<keyword evidence="2" id="KW-0472">Membrane</keyword>
<dbReference type="EMBL" id="CP019058">
    <property type="protein sequence ID" value="APW18279.1"/>
    <property type="molecule type" value="Genomic_DNA"/>
</dbReference>